<dbReference type="Pfam" id="PF13426">
    <property type="entry name" value="PAS_9"/>
    <property type="match status" value="2"/>
</dbReference>
<dbReference type="SMART" id="SM00091">
    <property type="entry name" value="PAS"/>
    <property type="match status" value="5"/>
</dbReference>
<evidence type="ECO:0000256" key="1">
    <source>
        <dbReference type="ARBA" id="ARBA00000085"/>
    </source>
</evidence>
<evidence type="ECO:0000256" key="4">
    <source>
        <dbReference type="ARBA" id="ARBA00022679"/>
    </source>
</evidence>
<evidence type="ECO:0000313" key="9">
    <source>
        <dbReference type="Proteomes" id="UP001300692"/>
    </source>
</evidence>
<dbReference type="Gene3D" id="1.20.5.1930">
    <property type="match status" value="1"/>
</dbReference>
<dbReference type="InterPro" id="IPR003594">
    <property type="entry name" value="HATPase_dom"/>
</dbReference>
<dbReference type="Gene3D" id="2.10.70.100">
    <property type="match status" value="1"/>
</dbReference>
<dbReference type="RefSeq" id="WP_264137177.1">
    <property type="nucleotide sequence ID" value="NZ_JAOYOD010000001.1"/>
</dbReference>
<feature type="domain" description="PAC" evidence="7">
    <location>
        <begin position="735"/>
        <end position="786"/>
    </location>
</feature>
<dbReference type="Pfam" id="PF08447">
    <property type="entry name" value="PAS_3"/>
    <property type="match status" value="3"/>
</dbReference>
<keyword evidence="5" id="KW-0418">Kinase</keyword>
<organism evidence="8 9">
    <name type="scientific">Reichenbachiella ulvae</name>
    <dbReference type="NCBI Taxonomy" id="2980104"/>
    <lineage>
        <taxon>Bacteria</taxon>
        <taxon>Pseudomonadati</taxon>
        <taxon>Bacteroidota</taxon>
        <taxon>Cytophagia</taxon>
        <taxon>Cytophagales</taxon>
        <taxon>Reichenbachiellaceae</taxon>
        <taxon>Reichenbachiella</taxon>
    </lineage>
</organism>
<dbReference type="EMBL" id="JAOYOD010000001">
    <property type="protein sequence ID" value="MCV9386389.1"/>
    <property type="molecule type" value="Genomic_DNA"/>
</dbReference>
<sequence length="1423" mass="162991">MKDLIKTQTSLIDLLPDIWFRIKDGVLIEASDKLESELGIVYSGIENPSLGDLISNNQDYELLIQEVFEKGKVPVRLIEARDGFGNFKTFSVSASRVAPENSPSGEVEIVGTIRDVTEEWIEIRQEKNDFLNFVDVVNSTLDGMAIINIETGKIVDANKVALDLAGYSLGEVKSIPLTMLVSADKEEMDFFIDNLRQRGDLRFNRRLLHRSGDVVDLEVSARMMQLGDGQFFQCNIRDITLKKRLYKLGQLRGEVLRMKETGKGPEQIISKLCQQLEKICHRAGFAYISFNPELKWTFAKESNIPKEFQKKLIKQIKNHPELTLLLKKQVFNADIKFFLEKMKLESTMSFQASRWSLFAVYKGSMQDGTLVVFDQSRNEILDEEIENLGQLAHILGNAFYKIEQEERLITSEHRYRELVDHSPMGIGVYQNKKIVFANHEFYNLLGFSPRMEVGASELMDIVAHSDFQGVMGLVNTINDAGQIPITEVVLYKYNTGEEITLMIQGTIVSYQDEEAIQFVFYDITQRKEVEKQLKESQEKFELAAEGSEAGIVDHYDLKNGYMWWSPKVYELLGYENNEILSNAHVIRELMHPEDLPKLTKALNKNIFAHKLEYRLRTKSGKYKWFLGSAKAQVNKEGHPIRLVGTIIDIDQRKRAEQKLRDRERLLHATGLVAKVGGWQLEKKRKKLTWTDQTYFIYGIPSKEKITLRKLLDFYSENDRNKINQAIKNCFKGEPFELTCRLKSRSGKLLWVDFSGMPVYENGEIVKLIGAQRDLTHYIHQIEGIRENERKLRNANQLAGLGNWEWNLETDTYYLSEQLYSIIGLEKTLRPTIDMINDVMHSDSKESFAELIQSALAGEPSEKAELMIIQKNTGKVKHISVRAITERDEKGKVMKMLGTVLDISDRKRMELDRERRNLYSNVILEMNAVGLTAKNDWQLTNEYCQALVMQIGFDWVWIADQGNVSKGEFNPLAHQFSLKATSCLDIEVVVQAEDASATMKVFESGKMYTLENISSAKGLKDWKDNMSAFGFQSFISIPYVQDGKLKGAVNLYSLDKVEMDDSLKRFLSNLIHDYGNGLYALELKRNRDELNEFNKLLLDSLEVVSVSYDAYNGKTAVFGDTKNLIGYDESTFQEMLLKGQELIHPNDWENVKYQLEKTKDGGGTYDIEFRIRRPEDNKIIWLNSIGRVFWQQNFIRKIVGILINTNERKQAELDNVRAQITVRDNERIRIARSIHDSLGQTLTIASMSLDALSAEVPKMSEDRQELYKDAYDQLNEAIEEARSISHNLMPSLLMDFGLVKSIRSDVTKLNRSGKIKFEFNYDDECLRRYEQDVEVNIYNIFREAVTNILKHSKASEVNIQLNEADGVLGFFIGDNGIGYDKSKVKRKDGLGLGSIESRAIGLGADIYMDGSDGSSIQIFLDLEQ</sequence>
<dbReference type="PROSITE" id="PS50112">
    <property type="entry name" value="PAS"/>
    <property type="match status" value="1"/>
</dbReference>
<reference evidence="8 9" key="1">
    <citation type="submission" date="2022-10" db="EMBL/GenBank/DDBJ databases">
        <title>Comparative genomics and taxonomic characterization of three novel marine species of genus Reichenbachiella exhibiting antioxidant and polysaccharide degradation activities.</title>
        <authorList>
            <person name="Muhammad N."/>
            <person name="Lee Y.-J."/>
            <person name="Ko J."/>
            <person name="Kim S.-G."/>
        </authorList>
    </citation>
    <scope>NUCLEOTIDE SEQUENCE [LARGE SCALE GENOMIC DNA]</scope>
    <source>
        <strain evidence="8 9">ABR2-5</strain>
    </source>
</reference>
<dbReference type="Pfam" id="PF13188">
    <property type="entry name" value="PAS_8"/>
    <property type="match status" value="1"/>
</dbReference>
<feature type="domain" description="PAS" evidence="6">
    <location>
        <begin position="536"/>
        <end position="609"/>
    </location>
</feature>
<dbReference type="PROSITE" id="PS50113">
    <property type="entry name" value="PAC"/>
    <property type="match status" value="4"/>
</dbReference>
<dbReference type="Gene3D" id="3.30.450.20">
    <property type="entry name" value="PAS domain"/>
    <property type="match status" value="6"/>
</dbReference>
<dbReference type="CDD" id="cd16917">
    <property type="entry name" value="HATPase_UhpB-NarQ-NarX-like"/>
    <property type="match status" value="1"/>
</dbReference>
<dbReference type="Pfam" id="PF07730">
    <property type="entry name" value="HisKA_3"/>
    <property type="match status" value="1"/>
</dbReference>
<dbReference type="InterPro" id="IPR013655">
    <property type="entry name" value="PAS_fold_3"/>
</dbReference>
<evidence type="ECO:0000259" key="6">
    <source>
        <dbReference type="PROSITE" id="PS50112"/>
    </source>
</evidence>
<dbReference type="SUPFAM" id="SSF55874">
    <property type="entry name" value="ATPase domain of HSP90 chaperone/DNA topoisomerase II/histidine kinase"/>
    <property type="match status" value="1"/>
</dbReference>
<dbReference type="Gene3D" id="3.30.565.10">
    <property type="entry name" value="Histidine kinase-like ATPase, C-terminal domain"/>
    <property type="match status" value="1"/>
</dbReference>
<feature type="domain" description="PAC" evidence="7">
    <location>
        <begin position="609"/>
        <end position="661"/>
    </location>
</feature>
<evidence type="ECO:0000256" key="2">
    <source>
        <dbReference type="ARBA" id="ARBA00012438"/>
    </source>
</evidence>
<dbReference type="Gene3D" id="3.30.450.40">
    <property type="match status" value="1"/>
</dbReference>
<dbReference type="Pfam" id="PF02518">
    <property type="entry name" value="HATPase_c"/>
    <property type="match status" value="1"/>
</dbReference>
<feature type="domain" description="PAC" evidence="7">
    <location>
        <begin position="861"/>
        <end position="914"/>
    </location>
</feature>
<dbReference type="SMART" id="SM00086">
    <property type="entry name" value="PAC"/>
    <property type="match status" value="6"/>
</dbReference>
<keyword evidence="9" id="KW-1185">Reference proteome</keyword>
<dbReference type="InterPro" id="IPR000014">
    <property type="entry name" value="PAS"/>
</dbReference>
<name>A0ABT3CSA7_9BACT</name>
<keyword evidence="4" id="KW-0808">Transferase</keyword>
<evidence type="ECO:0000256" key="3">
    <source>
        <dbReference type="ARBA" id="ARBA00022553"/>
    </source>
</evidence>
<dbReference type="EC" id="2.7.13.3" evidence="2"/>
<dbReference type="InterPro" id="IPR052162">
    <property type="entry name" value="Sensor_kinase/Photoreceptor"/>
</dbReference>
<dbReference type="NCBIfam" id="TIGR00229">
    <property type="entry name" value="sensory_box"/>
    <property type="match status" value="4"/>
</dbReference>
<dbReference type="InterPro" id="IPR029016">
    <property type="entry name" value="GAF-like_dom_sf"/>
</dbReference>
<comment type="catalytic activity">
    <reaction evidence="1">
        <text>ATP + protein L-histidine = ADP + protein N-phospho-L-histidine.</text>
        <dbReference type="EC" id="2.7.13.3"/>
    </reaction>
</comment>
<keyword evidence="3" id="KW-0597">Phosphoprotein</keyword>
<protein>
    <recommendedName>
        <fullName evidence="2">histidine kinase</fullName>
        <ecNumber evidence="2">2.7.13.3</ecNumber>
    </recommendedName>
</protein>
<evidence type="ECO:0000313" key="8">
    <source>
        <dbReference type="EMBL" id="MCV9386389.1"/>
    </source>
</evidence>
<dbReference type="Proteomes" id="UP001300692">
    <property type="component" value="Unassembled WGS sequence"/>
</dbReference>
<evidence type="ECO:0000256" key="5">
    <source>
        <dbReference type="ARBA" id="ARBA00022777"/>
    </source>
</evidence>
<dbReference type="SUPFAM" id="SSF55781">
    <property type="entry name" value="GAF domain-like"/>
    <property type="match status" value="1"/>
</dbReference>
<dbReference type="PANTHER" id="PTHR43304:SF1">
    <property type="entry name" value="PAC DOMAIN-CONTAINING PROTEIN"/>
    <property type="match status" value="1"/>
</dbReference>
<feature type="domain" description="PAC" evidence="7">
    <location>
        <begin position="1164"/>
        <end position="1216"/>
    </location>
</feature>
<dbReference type="CDD" id="cd00130">
    <property type="entry name" value="PAS"/>
    <property type="match status" value="2"/>
</dbReference>
<evidence type="ECO:0000259" key="7">
    <source>
        <dbReference type="PROSITE" id="PS50113"/>
    </source>
</evidence>
<dbReference type="PANTHER" id="PTHR43304">
    <property type="entry name" value="PHYTOCHROME-LIKE PROTEIN CPH1"/>
    <property type="match status" value="1"/>
</dbReference>
<dbReference type="InterPro" id="IPR035965">
    <property type="entry name" value="PAS-like_dom_sf"/>
</dbReference>
<dbReference type="SUPFAM" id="SSF55785">
    <property type="entry name" value="PYP-like sensor domain (PAS domain)"/>
    <property type="match status" value="6"/>
</dbReference>
<comment type="caution">
    <text evidence="8">The sequence shown here is derived from an EMBL/GenBank/DDBJ whole genome shotgun (WGS) entry which is preliminary data.</text>
</comment>
<dbReference type="InterPro" id="IPR001610">
    <property type="entry name" value="PAC"/>
</dbReference>
<gene>
    <name evidence="8" type="ORF">N7U62_06925</name>
</gene>
<dbReference type="InterPro" id="IPR000700">
    <property type="entry name" value="PAS-assoc_C"/>
</dbReference>
<proteinExistence type="predicted"/>
<accession>A0ABT3CSA7</accession>
<dbReference type="InterPro" id="IPR036890">
    <property type="entry name" value="HATPase_C_sf"/>
</dbReference>
<dbReference type="InterPro" id="IPR011712">
    <property type="entry name" value="Sig_transdc_His_kin_sub3_dim/P"/>
</dbReference>